<evidence type="ECO:0000313" key="11">
    <source>
        <dbReference type="Proteomes" id="UP000531581"/>
    </source>
</evidence>
<sequence>MSTESPHILVVDDDADIARAAQLLLERQGMTVAHAPDPAAAWVRLAEHPADVILLDLNFARGHTSGEEGFALLDRLVAADRHAVVIVVTGHSGIQVAVQAMRGGAADFIIKPWNNARLTATVERGIALRRAKLATAPSLPGGEAPLLLGDSGAIVAVRDLIARIAPTDAPLLLRGGAGTGKTLAATLAHRGSARAERPLVTLDATGIDADAIPALLAEAVGGTLLIDQVDRLPPALQGALVRGLDQTRDLRLIATSRLDRAGLRERLHEDLLYRINTIECDLPPLAARDGDAVLLARHFAALFAARHGRPLRVLSVEAERSIAADAWPDNIRGLRQATERAVLLGTGERLDVADFALLPDPAQPRALAASLNLARSEETLVAAALQRHGFNVSRAAAELGLTRAALYRRMARYGL</sequence>
<proteinExistence type="predicted"/>
<dbReference type="GO" id="GO:0000160">
    <property type="term" value="P:phosphorelay signal transduction system"/>
    <property type="evidence" value="ECO:0007669"/>
    <property type="project" value="UniProtKB-KW"/>
</dbReference>
<feature type="domain" description="Response regulatory" evidence="8">
    <location>
        <begin position="7"/>
        <end position="126"/>
    </location>
</feature>
<dbReference type="InterPro" id="IPR027417">
    <property type="entry name" value="P-loop_NTPase"/>
</dbReference>
<dbReference type="Pfam" id="PF00072">
    <property type="entry name" value="Response_reg"/>
    <property type="match status" value="1"/>
</dbReference>
<keyword evidence="3" id="KW-0902">Two-component regulatory system</keyword>
<keyword evidence="12" id="KW-1185">Reference proteome</keyword>
<evidence type="ECO:0000256" key="1">
    <source>
        <dbReference type="ARBA" id="ARBA00022741"/>
    </source>
</evidence>
<keyword evidence="4" id="KW-0805">Transcription regulation</keyword>
<dbReference type="GeneID" id="78485880"/>
<evidence type="ECO:0000259" key="7">
    <source>
        <dbReference type="PROSITE" id="PS50045"/>
    </source>
</evidence>
<dbReference type="AlphaFoldDB" id="A0A7Y7UTB6"/>
<dbReference type="Pfam" id="PF25601">
    <property type="entry name" value="AAA_lid_14"/>
    <property type="match status" value="1"/>
</dbReference>
<evidence type="ECO:0000256" key="6">
    <source>
        <dbReference type="PROSITE-ProRule" id="PRU00169"/>
    </source>
</evidence>
<feature type="domain" description="Sigma-54 factor interaction" evidence="7">
    <location>
        <begin position="147"/>
        <end position="343"/>
    </location>
</feature>
<dbReference type="Proteomes" id="UP000557656">
    <property type="component" value="Unassembled WGS sequence"/>
</dbReference>
<keyword evidence="5" id="KW-0804">Transcription</keyword>
<evidence type="ECO:0000313" key="10">
    <source>
        <dbReference type="EMBL" id="NVP33240.1"/>
    </source>
</evidence>
<dbReference type="PROSITE" id="PS50110">
    <property type="entry name" value="RESPONSE_REGULATORY"/>
    <property type="match status" value="1"/>
</dbReference>
<dbReference type="EMBL" id="JABYQV010000030">
    <property type="protein sequence ID" value="NVP33240.1"/>
    <property type="molecule type" value="Genomic_DNA"/>
</dbReference>
<evidence type="ECO:0000256" key="2">
    <source>
        <dbReference type="ARBA" id="ARBA00022840"/>
    </source>
</evidence>
<dbReference type="InterPro" id="IPR001789">
    <property type="entry name" value="Sig_transdc_resp-reg_receiver"/>
</dbReference>
<dbReference type="PROSITE" id="PS50045">
    <property type="entry name" value="SIGMA54_INTERACT_4"/>
    <property type="match status" value="1"/>
</dbReference>
<name>A0A7Y7UTB6_9SPHN</name>
<evidence type="ECO:0000256" key="5">
    <source>
        <dbReference type="ARBA" id="ARBA00023163"/>
    </source>
</evidence>
<evidence type="ECO:0000313" key="9">
    <source>
        <dbReference type="EMBL" id="NNG52800.1"/>
    </source>
</evidence>
<dbReference type="InterPro" id="IPR058031">
    <property type="entry name" value="AAA_lid_NorR"/>
</dbReference>
<dbReference type="SMART" id="SM00448">
    <property type="entry name" value="REC"/>
    <property type="match status" value="1"/>
</dbReference>
<dbReference type="Pfam" id="PF14532">
    <property type="entry name" value="Sigma54_activ_2"/>
    <property type="match status" value="1"/>
</dbReference>
<evidence type="ECO:0000256" key="3">
    <source>
        <dbReference type="ARBA" id="ARBA00023012"/>
    </source>
</evidence>
<dbReference type="RefSeq" id="WP_061779773.1">
    <property type="nucleotide sequence ID" value="NZ_JABEOV010000009.1"/>
</dbReference>
<dbReference type="Gene3D" id="1.10.8.60">
    <property type="match status" value="1"/>
</dbReference>
<dbReference type="EMBL" id="JABEOV010000009">
    <property type="protein sequence ID" value="NNG52800.1"/>
    <property type="molecule type" value="Genomic_DNA"/>
</dbReference>
<keyword evidence="1" id="KW-0547">Nucleotide-binding</keyword>
<gene>
    <name evidence="9" type="ORF">HKX05_05505</name>
    <name evidence="10" type="ORF">HLV41_19580</name>
</gene>
<dbReference type="PRINTS" id="PR01590">
    <property type="entry name" value="HTHFIS"/>
</dbReference>
<dbReference type="PANTHER" id="PTHR32071">
    <property type="entry name" value="TRANSCRIPTIONAL REGULATORY PROTEIN"/>
    <property type="match status" value="1"/>
</dbReference>
<dbReference type="Gene3D" id="3.40.50.300">
    <property type="entry name" value="P-loop containing nucleotide triphosphate hydrolases"/>
    <property type="match status" value="1"/>
</dbReference>
<dbReference type="InterPro" id="IPR002197">
    <property type="entry name" value="HTH_Fis"/>
</dbReference>
<dbReference type="CDD" id="cd00009">
    <property type="entry name" value="AAA"/>
    <property type="match status" value="1"/>
</dbReference>
<evidence type="ECO:0000313" key="12">
    <source>
        <dbReference type="Proteomes" id="UP000557656"/>
    </source>
</evidence>
<dbReference type="Gene3D" id="3.40.50.2300">
    <property type="match status" value="1"/>
</dbReference>
<evidence type="ECO:0000256" key="4">
    <source>
        <dbReference type="ARBA" id="ARBA00023015"/>
    </source>
</evidence>
<dbReference type="InterPro" id="IPR002078">
    <property type="entry name" value="Sigma_54_int"/>
</dbReference>
<dbReference type="SUPFAM" id="SSF46689">
    <property type="entry name" value="Homeodomain-like"/>
    <property type="match status" value="1"/>
</dbReference>
<keyword evidence="6" id="KW-0597">Phosphoprotein</keyword>
<dbReference type="Gene3D" id="1.10.10.60">
    <property type="entry name" value="Homeodomain-like"/>
    <property type="match status" value="1"/>
</dbReference>
<dbReference type="SUPFAM" id="SSF52540">
    <property type="entry name" value="P-loop containing nucleoside triphosphate hydrolases"/>
    <property type="match status" value="1"/>
</dbReference>
<protein>
    <submittedName>
        <fullName evidence="10">Sigma-54-dependent Fis family transcriptional regulator</fullName>
    </submittedName>
</protein>
<dbReference type="Proteomes" id="UP000531581">
    <property type="component" value="Unassembled WGS sequence"/>
</dbReference>
<accession>A0A7Y7UTB6</accession>
<dbReference type="InterPro" id="IPR009057">
    <property type="entry name" value="Homeodomain-like_sf"/>
</dbReference>
<reference evidence="11 12" key="1">
    <citation type="submission" date="2020-05" db="EMBL/GenBank/DDBJ databases">
        <title>Draft Genome Sequences of Sphingomonas sp. Isolated from the International Space Station.</title>
        <authorList>
            <person name="Bijlani S."/>
            <person name="Singh N.K."/>
            <person name="Mason C.E."/>
            <person name="Wang C.C."/>
            <person name="Venkateswaran K."/>
        </authorList>
    </citation>
    <scope>NUCLEOTIDE SEQUENCE [LARGE SCALE GENOMIC DNA]</scope>
    <source>
        <strain evidence="9 12">IIF7SW-B5</strain>
        <strain evidence="10">ISS-IIF7SWP</strain>
    </source>
</reference>
<evidence type="ECO:0000259" key="8">
    <source>
        <dbReference type="PROSITE" id="PS50110"/>
    </source>
</evidence>
<organism evidence="10 11">
    <name type="scientific">Sphingomonas sanguinis</name>
    <dbReference type="NCBI Taxonomy" id="33051"/>
    <lineage>
        <taxon>Bacteria</taxon>
        <taxon>Pseudomonadati</taxon>
        <taxon>Pseudomonadota</taxon>
        <taxon>Alphaproteobacteria</taxon>
        <taxon>Sphingomonadales</taxon>
        <taxon>Sphingomonadaceae</taxon>
        <taxon>Sphingomonas</taxon>
    </lineage>
</organism>
<dbReference type="GO" id="GO:0005524">
    <property type="term" value="F:ATP binding"/>
    <property type="evidence" value="ECO:0007669"/>
    <property type="project" value="UniProtKB-KW"/>
</dbReference>
<keyword evidence="2" id="KW-0067">ATP-binding</keyword>
<dbReference type="GO" id="GO:0006355">
    <property type="term" value="P:regulation of DNA-templated transcription"/>
    <property type="evidence" value="ECO:0007669"/>
    <property type="project" value="InterPro"/>
</dbReference>
<dbReference type="GO" id="GO:0043565">
    <property type="term" value="F:sequence-specific DNA binding"/>
    <property type="evidence" value="ECO:0007669"/>
    <property type="project" value="InterPro"/>
</dbReference>
<dbReference type="Pfam" id="PF02954">
    <property type="entry name" value="HTH_8"/>
    <property type="match status" value="1"/>
</dbReference>
<comment type="caution">
    <text evidence="10">The sequence shown here is derived from an EMBL/GenBank/DDBJ whole genome shotgun (WGS) entry which is preliminary data.</text>
</comment>
<dbReference type="InterPro" id="IPR011006">
    <property type="entry name" value="CheY-like_superfamily"/>
</dbReference>
<feature type="modified residue" description="4-aspartylphosphate" evidence="6">
    <location>
        <position position="56"/>
    </location>
</feature>
<dbReference type="SUPFAM" id="SSF52172">
    <property type="entry name" value="CheY-like"/>
    <property type="match status" value="1"/>
</dbReference>